<dbReference type="AlphaFoldDB" id="A0A1J5RSC5"/>
<comment type="caution">
    <text evidence="1">The sequence shown here is derived from an EMBL/GenBank/DDBJ whole genome shotgun (WGS) entry which is preliminary data.</text>
</comment>
<protein>
    <submittedName>
        <fullName evidence="1">Uncharacterized protein</fullName>
    </submittedName>
</protein>
<dbReference type="EMBL" id="MLJW01000176">
    <property type="protein sequence ID" value="OIQ94972.1"/>
    <property type="molecule type" value="Genomic_DNA"/>
</dbReference>
<organism evidence="1">
    <name type="scientific">mine drainage metagenome</name>
    <dbReference type="NCBI Taxonomy" id="410659"/>
    <lineage>
        <taxon>unclassified sequences</taxon>
        <taxon>metagenomes</taxon>
        <taxon>ecological metagenomes</taxon>
    </lineage>
</organism>
<dbReference type="PANTHER" id="PTHR42815">
    <property type="entry name" value="FAD-BINDING, PUTATIVE (AFU_ORTHOLOGUE AFUA_6G07600)-RELATED"/>
    <property type="match status" value="1"/>
</dbReference>
<evidence type="ECO:0000313" key="1">
    <source>
        <dbReference type="EMBL" id="OIQ94972.1"/>
    </source>
</evidence>
<accession>A0A1J5RSC5</accession>
<gene>
    <name evidence="1" type="ORF">GALL_230750</name>
</gene>
<reference evidence="1" key="1">
    <citation type="submission" date="2016-10" db="EMBL/GenBank/DDBJ databases">
        <title>Sequence of Gallionella enrichment culture.</title>
        <authorList>
            <person name="Poehlein A."/>
            <person name="Muehling M."/>
            <person name="Daniel R."/>
        </authorList>
    </citation>
    <scope>NUCLEOTIDE SEQUENCE</scope>
</reference>
<proteinExistence type="predicted"/>
<name>A0A1J5RSC5_9ZZZZ</name>
<sequence>MSDNDAVLTVPDFAGNSYFNTVGNLICYPYAGLLFIDFERGDILQLLVRGEVIWDGTALKSHPGAERLMRFEVVRGCRILNALPLVWGAAEMCPFLAY</sequence>
<dbReference type="PANTHER" id="PTHR42815:SF2">
    <property type="entry name" value="FAD-BINDING, PUTATIVE (AFU_ORTHOLOGUE AFUA_6G07600)-RELATED"/>
    <property type="match status" value="1"/>
</dbReference>